<comment type="subcellular location">
    <subcellularLocation>
        <location evidence="4">Endoplasmic reticulum membrane</location>
        <topology evidence="4">Peripheral membrane protein</topology>
    </subcellularLocation>
    <subcellularLocation>
        <location evidence="3">Microsome membrane</location>
        <topology evidence="3">Peripheral membrane protein</topology>
    </subcellularLocation>
</comment>
<evidence type="ECO:0000256" key="16">
    <source>
        <dbReference type="SAM" id="Phobius"/>
    </source>
</evidence>
<feature type="transmembrane region" description="Helical" evidence="16">
    <location>
        <begin position="20"/>
        <end position="39"/>
    </location>
</feature>
<keyword evidence="11 14" id="KW-0408">Iron</keyword>
<evidence type="ECO:0000256" key="14">
    <source>
        <dbReference type="PIRSR" id="PIRSR602403-1"/>
    </source>
</evidence>
<evidence type="ECO:0000256" key="3">
    <source>
        <dbReference type="ARBA" id="ARBA00004174"/>
    </source>
</evidence>
<keyword evidence="9" id="KW-0492">Microsome</keyword>
<dbReference type="GO" id="GO:0005789">
    <property type="term" value="C:endoplasmic reticulum membrane"/>
    <property type="evidence" value="ECO:0007669"/>
    <property type="project" value="UniProtKB-SubCell"/>
</dbReference>
<gene>
    <name evidence="17" type="ORF">TGEB3V08_LOCUS2721</name>
</gene>
<keyword evidence="7 14" id="KW-0479">Metal-binding</keyword>
<evidence type="ECO:0000256" key="11">
    <source>
        <dbReference type="ARBA" id="ARBA00023004"/>
    </source>
</evidence>
<dbReference type="Pfam" id="PF00067">
    <property type="entry name" value="p450"/>
    <property type="match status" value="1"/>
</dbReference>
<protein>
    <recommendedName>
        <fullName evidence="18">Cytochrome P450</fullName>
    </recommendedName>
</protein>
<evidence type="ECO:0008006" key="18">
    <source>
        <dbReference type="Google" id="ProtNLM"/>
    </source>
</evidence>
<evidence type="ECO:0000256" key="5">
    <source>
        <dbReference type="ARBA" id="ARBA00010617"/>
    </source>
</evidence>
<evidence type="ECO:0000256" key="6">
    <source>
        <dbReference type="ARBA" id="ARBA00022617"/>
    </source>
</evidence>
<comment type="cofactor">
    <cofactor evidence="1 14">
        <name>heme</name>
        <dbReference type="ChEBI" id="CHEBI:30413"/>
    </cofactor>
</comment>
<dbReference type="GO" id="GO:0005506">
    <property type="term" value="F:iron ion binding"/>
    <property type="evidence" value="ECO:0007669"/>
    <property type="project" value="InterPro"/>
</dbReference>
<organism evidence="17">
    <name type="scientific">Timema genevievae</name>
    <name type="common">Walking stick</name>
    <dbReference type="NCBI Taxonomy" id="629358"/>
    <lineage>
        <taxon>Eukaryota</taxon>
        <taxon>Metazoa</taxon>
        <taxon>Ecdysozoa</taxon>
        <taxon>Arthropoda</taxon>
        <taxon>Hexapoda</taxon>
        <taxon>Insecta</taxon>
        <taxon>Pterygota</taxon>
        <taxon>Neoptera</taxon>
        <taxon>Polyneoptera</taxon>
        <taxon>Phasmatodea</taxon>
        <taxon>Timematodea</taxon>
        <taxon>Timematoidea</taxon>
        <taxon>Timematidae</taxon>
        <taxon>Timema</taxon>
    </lineage>
</organism>
<comment type="function">
    <text evidence="2">May be involved in the metabolism of insect hormones and in the breakdown of synthetic insecticides.</text>
</comment>
<evidence type="ECO:0000256" key="2">
    <source>
        <dbReference type="ARBA" id="ARBA00003690"/>
    </source>
</evidence>
<dbReference type="PRINTS" id="PR00465">
    <property type="entry name" value="EP450IV"/>
</dbReference>
<dbReference type="AlphaFoldDB" id="A0A7R9JSQ4"/>
<keyword evidence="8" id="KW-0256">Endoplasmic reticulum</keyword>
<dbReference type="InterPro" id="IPR050476">
    <property type="entry name" value="Insect_CytP450_Detox"/>
</dbReference>
<accession>A0A7R9JSQ4</accession>
<evidence type="ECO:0000256" key="10">
    <source>
        <dbReference type="ARBA" id="ARBA00023002"/>
    </source>
</evidence>
<keyword evidence="16" id="KW-1133">Transmembrane helix</keyword>
<evidence type="ECO:0000256" key="8">
    <source>
        <dbReference type="ARBA" id="ARBA00022824"/>
    </source>
</evidence>
<dbReference type="InterPro" id="IPR017972">
    <property type="entry name" value="Cyt_P450_CS"/>
</dbReference>
<keyword evidence="16" id="KW-0812">Transmembrane</keyword>
<sequence length="576" mass="65798">MFRCYNGITISQLTVPMDATWASVILTVVLLLTWLTTKLRDRLSHWQKRGVPFVPLNWRIIIDSLLSRKYMNDWWMEVYKKLEGHPFGGYYNYVTPMLMVRDPEILRTVLVKGFSNFHDNDFHMDVSLDPLAGRNPFFLKGERWRTVRSQITPAFTSGKIKPMFYLMTEVCQEMKTYLEKVSPQGPVEVKEMSNKYTSDVVASCAYGIKGDAFTNPDAKFLKAGKNLFKASGWGTAKMIILIFFPKLASFLRLRFISKEVEQFFRSVLRDVLSLREKSGIVRNDFLQLLIQIKAKGQLPPTQQDKLANENIKKLPTGENTNYGDEDILAHATTFFLDGYETSAATLSFILLELALNTHIQETLRAEIDAVLDEDQGELSYDAINRMKYLGMVVSETLRLHPPGLSLARVCTKACEIGESPGPVLKVEQGTVVTIPINSLHMDPQYFPDPERFDPERFSEENVQQKLRFVYLPFGEGPRQCLGMIQFVISGARILMSCHIIYWYFTDSARKYINSVHDPPLANALVVLSSTAEDGEIEVRISVGLQVRFGPNEGSGCYSRLKFRDHIKQEDQVSHRY</sequence>
<keyword evidence="12 15" id="KW-0503">Monooxygenase</keyword>
<feature type="binding site" description="axial binding residue" evidence="14">
    <location>
        <position position="480"/>
    </location>
    <ligand>
        <name>heme</name>
        <dbReference type="ChEBI" id="CHEBI:30413"/>
    </ligand>
    <ligandPart>
        <name>Fe</name>
        <dbReference type="ChEBI" id="CHEBI:18248"/>
    </ligandPart>
</feature>
<evidence type="ECO:0000256" key="7">
    <source>
        <dbReference type="ARBA" id="ARBA00022723"/>
    </source>
</evidence>
<dbReference type="PRINTS" id="PR00385">
    <property type="entry name" value="P450"/>
</dbReference>
<evidence type="ECO:0000256" key="4">
    <source>
        <dbReference type="ARBA" id="ARBA00004406"/>
    </source>
</evidence>
<proteinExistence type="inferred from homology"/>
<dbReference type="CDD" id="cd11056">
    <property type="entry name" value="CYP6-like"/>
    <property type="match status" value="1"/>
</dbReference>
<dbReference type="GO" id="GO:0016705">
    <property type="term" value="F:oxidoreductase activity, acting on paired donors, with incorporation or reduction of molecular oxygen"/>
    <property type="evidence" value="ECO:0007669"/>
    <property type="project" value="InterPro"/>
</dbReference>
<evidence type="ECO:0000256" key="9">
    <source>
        <dbReference type="ARBA" id="ARBA00022848"/>
    </source>
</evidence>
<dbReference type="EMBL" id="OE839819">
    <property type="protein sequence ID" value="CAD7588682.1"/>
    <property type="molecule type" value="Genomic_DNA"/>
</dbReference>
<comment type="similarity">
    <text evidence="5 15">Belongs to the cytochrome P450 family.</text>
</comment>
<keyword evidence="13 16" id="KW-0472">Membrane</keyword>
<dbReference type="SUPFAM" id="SSF48264">
    <property type="entry name" value="Cytochrome P450"/>
    <property type="match status" value="1"/>
</dbReference>
<dbReference type="PANTHER" id="PTHR24292:SF54">
    <property type="entry name" value="CYP9F3-RELATED"/>
    <property type="match status" value="1"/>
</dbReference>
<dbReference type="Gene3D" id="1.10.630.10">
    <property type="entry name" value="Cytochrome P450"/>
    <property type="match status" value="1"/>
</dbReference>
<dbReference type="GO" id="GO:0020037">
    <property type="term" value="F:heme binding"/>
    <property type="evidence" value="ECO:0007669"/>
    <property type="project" value="InterPro"/>
</dbReference>
<evidence type="ECO:0000313" key="17">
    <source>
        <dbReference type="EMBL" id="CAD7588682.1"/>
    </source>
</evidence>
<dbReference type="PANTHER" id="PTHR24292">
    <property type="entry name" value="CYTOCHROME P450"/>
    <property type="match status" value="1"/>
</dbReference>
<evidence type="ECO:0000256" key="13">
    <source>
        <dbReference type="ARBA" id="ARBA00023136"/>
    </source>
</evidence>
<name>A0A7R9JSQ4_TIMGE</name>
<evidence type="ECO:0000256" key="15">
    <source>
        <dbReference type="RuleBase" id="RU000461"/>
    </source>
</evidence>
<dbReference type="InterPro" id="IPR036396">
    <property type="entry name" value="Cyt_P450_sf"/>
</dbReference>
<dbReference type="InterPro" id="IPR002403">
    <property type="entry name" value="Cyt_P450_E_grp-IV"/>
</dbReference>
<evidence type="ECO:0000256" key="1">
    <source>
        <dbReference type="ARBA" id="ARBA00001971"/>
    </source>
</evidence>
<reference evidence="17" key="1">
    <citation type="submission" date="2020-11" db="EMBL/GenBank/DDBJ databases">
        <authorList>
            <person name="Tran Van P."/>
        </authorList>
    </citation>
    <scope>NUCLEOTIDE SEQUENCE</scope>
</reference>
<dbReference type="PROSITE" id="PS00086">
    <property type="entry name" value="CYTOCHROME_P450"/>
    <property type="match status" value="1"/>
</dbReference>
<dbReference type="InterPro" id="IPR001128">
    <property type="entry name" value="Cyt_P450"/>
</dbReference>
<evidence type="ECO:0000256" key="12">
    <source>
        <dbReference type="ARBA" id="ARBA00023033"/>
    </source>
</evidence>
<keyword evidence="10 15" id="KW-0560">Oxidoreductase</keyword>
<dbReference type="GO" id="GO:0004497">
    <property type="term" value="F:monooxygenase activity"/>
    <property type="evidence" value="ECO:0007669"/>
    <property type="project" value="UniProtKB-KW"/>
</dbReference>
<keyword evidence="6 14" id="KW-0349">Heme</keyword>
<dbReference type="FunFam" id="1.10.630.10:FF:000042">
    <property type="entry name" value="Cytochrome P450"/>
    <property type="match status" value="1"/>
</dbReference>